<name>A0A0A9CGJ3_ARUDO</name>
<accession>A0A0A9CGJ3</accession>
<dbReference type="EMBL" id="GBRH01223204">
    <property type="protein sequence ID" value="JAD74691.1"/>
    <property type="molecule type" value="Transcribed_RNA"/>
</dbReference>
<protein>
    <submittedName>
        <fullName evidence="1">Uncharacterized protein</fullName>
    </submittedName>
</protein>
<proteinExistence type="predicted"/>
<reference evidence="1" key="2">
    <citation type="journal article" date="2015" name="Data Brief">
        <title>Shoot transcriptome of the giant reed, Arundo donax.</title>
        <authorList>
            <person name="Barrero R.A."/>
            <person name="Guerrero F.D."/>
            <person name="Moolhuijzen P."/>
            <person name="Goolsby J.A."/>
            <person name="Tidwell J."/>
            <person name="Bellgard S.E."/>
            <person name="Bellgard M.I."/>
        </authorList>
    </citation>
    <scope>NUCLEOTIDE SEQUENCE</scope>
    <source>
        <tissue evidence="1">Shoot tissue taken approximately 20 cm above the soil surface</tissue>
    </source>
</reference>
<organism evidence="1">
    <name type="scientific">Arundo donax</name>
    <name type="common">Giant reed</name>
    <name type="synonym">Donax arundinaceus</name>
    <dbReference type="NCBI Taxonomy" id="35708"/>
    <lineage>
        <taxon>Eukaryota</taxon>
        <taxon>Viridiplantae</taxon>
        <taxon>Streptophyta</taxon>
        <taxon>Embryophyta</taxon>
        <taxon>Tracheophyta</taxon>
        <taxon>Spermatophyta</taxon>
        <taxon>Magnoliopsida</taxon>
        <taxon>Liliopsida</taxon>
        <taxon>Poales</taxon>
        <taxon>Poaceae</taxon>
        <taxon>PACMAD clade</taxon>
        <taxon>Arundinoideae</taxon>
        <taxon>Arundineae</taxon>
        <taxon>Arundo</taxon>
    </lineage>
</organism>
<dbReference type="AlphaFoldDB" id="A0A0A9CGJ3"/>
<reference evidence="1" key="1">
    <citation type="submission" date="2014-09" db="EMBL/GenBank/DDBJ databases">
        <authorList>
            <person name="Magalhaes I.L.F."/>
            <person name="Oliveira U."/>
            <person name="Santos F.R."/>
            <person name="Vidigal T.H.D.A."/>
            <person name="Brescovit A.D."/>
            <person name="Santos A.J."/>
        </authorList>
    </citation>
    <scope>NUCLEOTIDE SEQUENCE</scope>
    <source>
        <tissue evidence="1">Shoot tissue taken approximately 20 cm above the soil surface</tissue>
    </source>
</reference>
<sequence length="47" mass="4852">MSTSLTVCTTTRGSRFGLPIKAASIPADSIFLRFESKSSSSLASSPG</sequence>
<evidence type="ECO:0000313" key="1">
    <source>
        <dbReference type="EMBL" id="JAD74691.1"/>
    </source>
</evidence>